<dbReference type="RefSeq" id="WP_091146667.1">
    <property type="nucleotide sequence ID" value="NZ_FMVF01000022.1"/>
</dbReference>
<gene>
    <name evidence="1" type="ORF">SAMN02927903_03149</name>
</gene>
<proteinExistence type="predicted"/>
<accession>A0A1G5KA42</accession>
<dbReference type="AlphaFoldDB" id="A0A1G5KA42"/>
<evidence type="ECO:0000313" key="2">
    <source>
        <dbReference type="Proteomes" id="UP000199354"/>
    </source>
</evidence>
<reference evidence="1 2" key="1">
    <citation type="submission" date="2016-10" db="EMBL/GenBank/DDBJ databases">
        <authorList>
            <person name="de Groot N.N."/>
        </authorList>
    </citation>
    <scope>NUCLEOTIDE SEQUENCE [LARGE SCALE GENOMIC DNA]</scope>
    <source>
        <strain evidence="1 2">CGMCC 1.7031</strain>
    </source>
</reference>
<protein>
    <submittedName>
        <fullName evidence="1">Uncharacterized protein</fullName>
    </submittedName>
</protein>
<dbReference type="Proteomes" id="UP000199354">
    <property type="component" value="Unassembled WGS sequence"/>
</dbReference>
<keyword evidence="2" id="KW-1185">Reference proteome</keyword>
<evidence type="ECO:0000313" key="1">
    <source>
        <dbReference type="EMBL" id="SCY96809.1"/>
    </source>
</evidence>
<name>A0A1G5KA42_9FLAO</name>
<dbReference type="STRING" id="490189.SAMN02927903_03149"/>
<sequence>MWKFGNLEMINKPVKSQAFVRFFIGALPRSNTGGLFVQIGAAGLFAVRGTLLPSLTRRDHYIARVKSQIPNSKSQIPNSKFQINSLRVVQFGCASGPNSKRYLSRFGWHFQIFKFPNSGINPSSP</sequence>
<organism evidence="1 2">
    <name type="scientific">Flavobacterium caeni</name>
    <dbReference type="NCBI Taxonomy" id="490189"/>
    <lineage>
        <taxon>Bacteria</taxon>
        <taxon>Pseudomonadati</taxon>
        <taxon>Bacteroidota</taxon>
        <taxon>Flavobacteriia</taxon>
        <taxon>Flavobacteriales</taxon>
        <taxon>Flavobacteriaceae</taxon>
        <taxon>Flavobacterium</taxon>
    </lineage>
</organism>
<dbReference type="EMBL" id="FMVF01000022">
    <property type="protein sequence ID" value="SCY96809.1"/>
    <property type="molecule type" value="Genomic_DNA"/>
</dbReference>